<dbReference type="PANTHER" id="PTHR33795">
    <property type="entry name" value="INSERTION ELEMENT IS150 PROTEIN INSJ"/>
    <property type="match status" value="1"/>
</dbReference>
<dbReference type="Pfam" id="PF01527">
    <property type="entry name" value="HTH_Tnp_1"/>
    <property type="match status" value="1"/>
</dbReference>
<comment type="caution">
    <text evidence="1">The sequence shown here is derived from an EMBL/GenBank/DDBJ whole genome shotgun (WGS) entry which is preliminary data.</text>
</comment>
<reference evidence="1 2" key="1">
    <citation type="submission" date="2020-12" db="EMBL/GenBank/DDBJ databases">
        <title>Whole genome sequences of gut porcine anaerobes.</title>
        <authorList>
            <person name="Kubasova T."/>
            <person name="Jahodarova E."/>
            <person name="Rychlik I."/>
        </authorList>
    </citation>
    <scope>NUCLEOTIDE SEQUENCE [LARGE SCALE GENOMIC DNA]</scope>
    <source>
        <strain evidence="1 2">An925</strain>
    </source>
</reference>
<proteinExistence type="predicted"/>
<evidence type="ECO:0000313" key="2">
    <source>
        <dbReference type="Proteomes" id="UP001200470"/>
    </source>
</evidence>
<accession>A0ABS9CII1</accession>
<dbReference type="InterPro" id="IPR002514">
    <property type="entry name" value="Transposase_8"/>
</dbReference>
<dbReference type="PANTHER" id="PTHR33795:SF1">
    <property type="entry name" value="INSERTION ELEMENT IS150 PROTEIN INSJ"/>
    <property type="match status" value="1"/>
</dbReference>
<dbReference type="EMBL" id="JADYTN010000073">
    <property type="protein sequence ID" value="MCF2564908.1"/>
    <property type="molecule type" value="Genomic_DNA"/>
</dbReference>
<dbReference type="InterPro" id="IPR009057">
    <property type="entry name" value="Homeodomain-like_sf"/>
</dbReference>
<dbReference type="InterPro" id="IPR052057">
    <property type="entry name" value="IS150/IS1296_orfA-like"/>
</dbReference>
<sequence>MKYKKRSLKERLAICQMIENGMPAQTIRELTGVSFSLQQLWHLNYEIFGKAGLKKRKYRVYSESEKMFLIHEYQKKDVPLLRFCVEHKVSQVQFRTWYKAYQAESHLPSSTLPLSHKPQKMVSKKINDRQLSKDELLEELAYLRAENALLKKVKALMDEREARELKTGHKPSNH</sequence>
<protein>
    <submittedName>
        <fullName evidence="1">Transposase</fullName>
    </submittedName>
</protein>
<organism evidence="1 2">
    <name type="scientific">Xylanibacter brevis</name>
    <dbReference type="NCBI Taxonomy" id="83231"/>
    <lineage>
        <taxon>Bacteria</taxon>
        <taxon>Pseudomonadati</taxon>
        <taxon>Bacteroidota</taxon>
        <taxon>Bacteroidia</taxon>
        <taxon>Bacteroidales</taxon>
        <taxon>Prevotellaceae</taxon>
        <taxon>Xylanibacter</taxon>
    </lineage>
</organism>
<evidence type="ECO:0000313" key="1">
    <source>
        <dbReference type="EMBL" id="MCF2564908.1"/>
    </source>
</evidence>
<keyword evidence="2" id="KW-1185">Reference proteome</keyword>
<dbReference type="SUPFAM" id="SSF46689">
    <property type="entry name" value="Homeodomain-like"/>
    <property type="match status" value="1"/>
</dbReference>
<dbReference type="Proteomes" id="UP001200470">
    <property type="component" value="Unassembled WGS sequence"/>
</dbReference>
<dbReference type="RefSeq" id="WP_094440838.1">
    <property type="nucleotide sequence ID" value="NZ_JADYTN010000073.1"/>
</dbReference>
<name>A0ABS9CII1_9BACT</name>
<gene>
    <name evidence="1" type="ORF">I6E12_12475</name>
</gene>